<dbReference type="GO" id="GO:0016226">
    <property type="term" value="P:iron-sulfur cluster assembly"/>
    <property type="evidence" value="ECO:0007669"/>
    <property type="project" value="UniProtKB-UniRule"/>
</dbReference>
<comment type="subcellular location">
    <subcellularLocation>
        <location evidence="1">Cytoplasm</location>
        <location evidence="1">Cytoskeleton</location>
        <location evidence="1">Spindle</location>
    </subcellularLocation>
    <subcellularLocation>
        <location evidence="1">Nucleus</location>
    </subcellularLocation>
</comment>
<dbReference type="InterPro" id="IPR029240">
    <property type="entry name" value="MMS19_N"/>
</dbReference>
<dbReference type="GO" id="GO:0051604">
    <property type="term" value="P:protein maturation"/>
    <property type="evidence" value="ECO:0007669"/>
    <property type="project" value="UniProtKB-UniRule"/>
</dbReference>
<reference evidence="4" key="1">
    <citation type="journal article" date="2015" name="Nat. Genet.">
        <title>The genome and transcriptome of the zoonotic hookworm Ancylostoma ceylanicum identify infection-specific gene families.</title>
        <authorList>
            <person name="Schwarz E.M."/>
            <person name="Hu Y."/>
            <person name="Antoshechkin I."/>
            <person name="Miller M.M."/>
            <person name="Sternberg P.W."/>
            <person name="Aroian R.V."/>
        </authorList>
    </citation>
    <scope>NUCLEOTIDE SEQUENCE</scope>
    <source>
        <strain evidence="4">HY135</strain>
    </source>
</reference>
<feature type="domain" description="MMS19 N-terminal" evidence="2">
    <location>
        <begin position="54"/>
        <end position="306"/>
    </location>
</feature>
<name>A0A016WLQ0_9BILA</name>
<keyword evidence="1" id="KW-0227">DNA damage</keyword>
<dbReference type="PANTHER" id="PTHR12891">
    <property type="entry name" value="DNA REPAIR/TRANSCRIPTION PROTEIN MET18/MMS19"/>
    <property type="match status" value="1"/>
</dbReference>
<keyword evidence="1" id="KW-0206">Cytoskeleton</keyword>
<dbReference type="Pfam" id="PF14500">
    <property type="entry name" value="MMS19_N"/>
    <property type="match status" value="1"/>
</dbReference>
<dbReference type="GO" id="GO:0005819">
    <property type="term" value="C:spindle"/>
    <property type="evidence" value="ECO:0007669"/>
    <property type="project" value="UniProtKB-SubCell"/>
</dbReference>
<comment type="similarity">
    <text evidence="1">Belongs to the MET18/MMS19 family.</text>
</comment>
<keyword evidence="1" id="KW-0234">DNA repair</keyword>
<dbReference type="GO" id="GO:0005634">
    <property type="term" value="C:nucleus"/>
    <property type="evidence" value="ECO:0007669"/>
    <property type="project" value="UniProtKB-SubCell"/>
</dbReference>
<comment type="caution">
    <text evidence="3">The sequence shown here is derived from an EMBL/GenBank/DDBJ whole genome shotgun (WGS) entry which is preliminary data.</text>
</comment>
<accession>A0A016WLQ0</accession>
<dbReference type="STRING" id="53326.A0A016WLQ0"/>
<evidence type="ECO:0000256" key="1">
    <source>
        <dbReference type="RuleBase" id="RU367072"/>
    </source>
</evidence>
<sequence length="922" mass="103224">MRLESRGISPRGRLFDYIVHLQNMSTTSGDSDLYQRLVVDRSLALSDYLELKKPLLFSQSDDVREATLSEIVDTVCSLPGDFLTREQVALLLDFLLGRLESSPVAASHAVRGIHHLVTNSQNHPEGFEKPLLQIMFIDGNVQGWDVEKRVLQYNVLEWLLLYRLQELKPLGSNFVLMFIKTMGGERHPRCLPMVFRMFVIVARSFPLGPLVEDLFEVIACYFPIEFKQASTDSPITKQLLAEGCMKCLVAHPDFAPFCYMLIEEKFTDDDCTPEQKEDTCELLAEAASVFPPEEIVDHLESMLGGVRIVGLNPKGSLPDCVPRALSAVTNALNSAGSEAVVKLGSQLIENLEPFVLQAEMGLTERALALLRCAAQAGDVVNVKANRLEIVQEGLRALAEWTRSIQEHSCDDVLRQFESSLFASLDVARETAPNEALTALHSCAVVYLKSEPLSDDVLERSIDIVKRSWNALMEESVRSSYLCLVTTLAEVKWESLRDIISEKAITQRPQDSPMLCAAIHDELSYMDLSTTLRSIMADHPSRELFDYFLEMATRLTKKVEKMLPRILEQYVVVALKVKSPSEDVTGAYAETLQSLGLLLDEDTRLELVNKVMALTTSSQMLDMFCLFLIQSKDVSIMERCLKLTFCSERSAYLLCVGIANHSEDLEKLQTIRKEIKYNIECAVAKGLLLRGRQEGIEMIKELFGDLCRADEVGREKLCAQLCDLFDFDSAASDPRKCLFRTTFLWRQRIFNQLGASFVVAVSSANEAGRDVLMQLLPALLKSSENSPTVHQQFDEFLPVFRVALSNGNVIQPAVLTALPRFISGLPSDGVSPDDGQRIIKAVTRTLNAESTPMNIVLACLESLRLLAQRVNYNISETDIATVVGATTRALAHPKRIVRQKAAAIRNLWWVSILRYSILMFDNC</sequence>
<proteinExistence type="inferred from homology"/>
<organism evidence="3 4">
    <name type="scientific">Ancylostoma ceylanicum</name>
    <dbReference type="NCBI Taxonomy" id="53326"/>
    <lineage>
        <taxon>Eukaryota</taxon>
        <taxon>Metazoa</taxon>
        <taxon>Ecdysozoa</taxon>
        <taxon>Nematoda</taxon>
        <taxon>Chromadorea</taxon>
        <taxon>Rhabditida</taxon>
        <taxon>Rhabditina</taxon>
        <taxon>Rhabditomorpha</taxon>
        <taxon>Strongyloidea</taxon>
        <taxon>Ancylostomatidae</taxon>
        <taxon>Ancylostomatinae</taxon>
        <taxon>Ancylostoma</taxon>
    </lineage>
</organism>
<evidence type="ECO:0000313" key="3">
    <source>
        <dbReference type="EMBL" id="EYC40535.1"/>
    </source>
</evidence>
<keyword evidence="4" id="KW-1185">Reference proteome</keyword>
<dbReference type="EMBL" id="JARK01000208">
    <property type="protein sequence ID" value="EYC40535.1"/>
    <property type="molecule type" value="Genomic_DNA"/>
</dbReference>
<dbReference type="GO" id="GO:0006281">
    <property type="term" value="P:DNA repair"/>
    <property type="evidence" value="ECO:0007669"/>
    <property type="project" value="UniProtKB-UniRule"/>
</dbReference>
<protein>
    <recommendedName>
        <fullName evidence="1">MMS19 nucleotide excision repair protein</fullName>
    </recommendedName>
</protein>
<dbReference type="Proteomes" id="UP000024635">
    <property type="component" value="Unassembled WGS sequence"/>
</dbReference>
<gene>
    <name evidence="3" type="primary">Acey_s0608.g603</name>
    <name evidence="3" type="synonym">Acey-mms-19</name>
    <name evidence="3" type="ORF">Y032_0608g603</name>
</gene>
<dbReference type="InterPro" id="IPR016024">
    <property type="entry name" value="ARM-type_fold"/>
</dbReference>
<dbReference type="GO" id="GO:0097361">
    <property type="term" value="C:cytosolic [4Fe-4S] assembly targeting complex"/>
    <property type="evidence" value="ECO:0007669"/>
    <property type="project" value="UniProtKB-UniRule"/>
</dbReference>
<dbReference type="SUPFAM" id="SSF48371">
    <property type="entry name" value="ARM repeat"/>
    <property type="match status" value="1"/>
</dbReference>
<dbReference type="OrthoDB" id="342900at2759"/>
<dbReference type="AlphaFoldDB" id="A0A016WLQ0"/>
<evidence type="ECO:0000259" key="2">
    <source>
        <dbReference type="Pfam" id="PF14500"/>
    </source>
</evidence>
<comment type="subunit">
    <text evidence="1">Component of the CIA complex.</text>
</comment>
<dbReference type="PANTHER" id="PTHR12891:SF0">
    <property type="entry name" value="MMS19 NUCLEOTIDE EXCISION REPAIR PROTEIN HOMOLOG"/>
    <property type="match status" value="1"/>
</dbReference>
<evidence type="ECO:0000313" key="4">
    <source>
        <dbReference type="Proteomes" id="UP000024635"/>
    </source>
</evidence>
<keyword evidence="1" id="KW-0539">Nucleus</keyword>
<comment type="function">
    <text evidence="1">Key component of the cytosolic iron-sulfur protein assembly (CIA) complex, a multiprotein complex that mediates the incorporation of iron-sulfur cluster into apoproteins specifically involved in DNA metabolism and genomic integrity. In the CIA complex, MMS19 acts as an adapter between early-acting CIA components and a subset of cellular target iron-sulfur proteins.</text>
</comment>
<keyword evidence="1" id="KW-0963">Cytoplasm</keyword>
<dbReference type="InterPro" id="IPR039920">
    <property type="entry name" value="MMS19"/>
</dbReference>